<evidence type="ECO:0000313" key="2">
    <source>
        <dbReference type="EMBL" id="SBW17830.1"/>
    </source>
</evidence>
<dbReference type="Pfam" id="PF07859">
    <property type="entry name" value="Abhydrolase_3"/>
    <property type="match status" value="1"/>
</dbReference>
<dbReference type="InterPro" id="IPR013094">
    <property type="entry name" value="AB_hydrolase_3"/>
</dbReference>
<evidence type="ECO:0000313" key="3">
    <source>
        <dbReference type="Proteomes" id="UP000199013"/>
    </source>
</evidence>
<dbReference type="PANTHER" id="PTHR23025">
    <property type="entry name" value="TRIACYLGLYCEROL LIPASE"/>
    <property type="match status" value="1"/>
</dbReference>
<evidence type="ECO:0000259" key="1">
    <source>
        <dbReference type="Pfam" id="PF07859"/>
    </source>
</evidence>
<dbReference type="GO" id="GO:0005829">
    <property type="term" value="C:cytosol"/>
    <property type="evidence" value="ECO:0007669"/>
    <property type="project" value="TreeGrafter"/>
</dbReference>
<dbReference type="EMBL" id="FLUV01000164">
    <property type="protein sequence ID" value="SBW17830.1"/>
    <property type="molecule type" value="Genomic_DNA"/>
</dbReference>
<sequence>MAIDTQSRRDYGDGYGLILRRKSDSPAYLSSAEDVNDPLASPLAAGDFSHLPPALMITAEFDPLRDEGELYATALRDDGVPVDLVRQEGMIHGFWAYGRVIREASQSIAYAGKSLRAALANPAQSGVVAI</sequence>
<dbReference type="Gene3D" id="3.40.50.1820">
    <property type="entry name" value="alpha/beta hydrolase"/>
    <property type="match status" value="1"/>
</dbReference>
<keyword evidence="3" id="KW-1185">Reference proteome</keyword>
<accession>A0A1C3NTL1</accession>
<dbReference type="GO" id="GO:0004771">
    <property type="term" value="F:sterol ester esterase activity"/>
    <property type="evidence" value="ECO:0007669"/>
    <property type="project" value="TreeGrafter"/>
</dbReference>
<dbReference type="PANTHER" id="PTHR23025:SF4">
    <property type="entry name" value="ALPHA_BETA HYDROLASE FOLD-3 DOMAIN-CONTAINING PROTEIN"/>
    <property type="match status" value="1"/>
</dbReference>
<dbReference type="GO" id="GO:0019433">
    <property type="term" value="P:triglyceride catabolic process"/>
    <property type="evidence" value="ECO:0007669"/>
    <property type="project" value="TreeGrafter"/>
</dbReference>
<dbReference type="InterPro" id="IPR029058">
    <property type="entry name" value="AB_hydrolase_fold"/>
</dbReference>
<dbReference type="SUPFAM" id="SSF53474">
    <property type="entry name" value="alpha/beta-Hydrolases"/>
    <property type="match status" value="1"/>
</dbReference>
<proteinExistence type="predicted"/>
<organism evidence="2 3">
    <name type="scientific">Candidatus Protofrankia californiensis</name>
    <dbReference type="NCBI Taxonomy" id="1839754"/>
    <lineage>
        <taxon>Bacteria</taxon>
        <taxon>Bacillati</taxon>
        <taxon>Actinomycetota</taxon>
        <taxon>Actinomycetes</taxon>
        <taxon>Frankiales</taxon>
        <taxon>Frankiaceae</taxon>
        <taxon>Protofrankia</taxon>
    </lineage>
</organism>
<protein>
    <recommendedName>
        <fullName evidence="1">Alpha/beta hydrolase fold-3 domain-containing protein</fullName>
    </recommendedName>
</protein>
<dbReference type="Proteomes" id="UP000199013">
    <property type="component" value="Unassembled WGS sequence"/>
</dbReference>
<feature type="domain" description="Alpha/beta hydrolase fold-3" evidence="1">
    <location>
        <begin position="23"/>
        <end position="95"/>
    </location>
</feature>
<reference evidence="3" key="1">
    <citation type="submission" date="2016-02" db="EMBL/GenBank/DDBJ databases">
        <authorList>
            <person name="Wibberg D."/>
        </authorList>
    </citation>
    <scope>NUCLEOTIDE SEQUENCE [LARGE SCALE GENOMIC DNA]</scope>
</reference>
<dbReference type="AlphaFoldDB" id="A0A1C3NTL1"/>
<dbReference type="GO" id="GO:0004806">
    <property type="term" value="F:triacylglycerol lipase activity"/>
    <property type="evidence" value="ECO:0007669"/>
    <property type="project" value="TreeGrafter"/>
</dbReference>
<gene>
    <name evidence="2" type="ORF">FDG2_0389</name>
</gene>
<name>A0A1C3NTL1_9ACTN</name>